<accession>A0A0R3D2X8</accession>
<dbReference type="STRING" id="989370.AOQ71_29450"/>
<reference evidence="2 3" key="1">
    <citation type="submission" date="2015-09" db="EMBL/GenBank/DDBJ databases">
        <title>Draft Genome Sequence of Bradyrhizobium manausense Strain BR 3351T, a Novel Symbiotic Nitrogen-Fixing Alphaproteobacterium Isolated from Brazilian Amazon Rain Forest.</title>
        <authorList>
            <person name="De Araujo J.L."/>
            <person name="Zilli J.E."/>
        </authorList>
    </citation>
    <scope>NUCLEOTIDE SEQUENCE [LARGE SCALE GENOMIC DNA]</scope>
    <source>
        <strain evidence="2 3">BR3351</strain>
    </source>
</reference>
<proteinExistence type="predicted"/>
<keyword evidence="1" id="KW-0732">Signal</keyword>
<dbReference type="AlphaFoldDB" id="A0A0R3D2X8"/>
<gene>
    <name evidence="2" type="ORF">AOQ71_29450</name>
</gene>
<organism evidence="2 3">
    <name type="scientific">Bradyrhizobium manausense</name>
    <dbReference type="NCBI Taxonomy" id="989370"/>
    <lineage>
        <taxon>Bacteria</taxon>
        <taxon>Pseudomonadati</taxon>
        <taxon>Pseudomonadota</taxon>
        <taxon>Alphaproteobacteria</taxon>
        <taxon>Hyphomicrobiales</taxon>
        <taxon>Nitrobacteraceae</taxon>
        <taxon>Bradyrhizobium</taxon>
    </lineage>
</organism>
<dbReference type="EMBL" id="LJYG01000106">
    <property type="protein sequence ID" value="KRQ04224.1"/>
    <property type="molecule type" value="Genomic_DNA"/>
</dbReference>
<name>A0A0R3D2X8_9BRAD</name>
<dbReference type="RefSeq" id="WP_057754216.1">
    <property type="nucleotide sequence ID" value="NZ_LJYG01000106.1"/>
</dbReference>
<feature type="chain" id="PRO_5006435103" evidence="1">
    <location>
        <begin position="28"/>
        <end position="84"/>
    </location>
</feature>
<comment type="caution">
    <text evidence="2">The sequence shown here is derived from an EMBL/GenBank/DDBJ whole genome shotgun (WGS) entry which is preliminary data.</text>
</comment>
<dbReference type="OrthoDB" id="8242834at2"/>
<keyword evidence="3" id="KW-1185">Reference proteome</keyword>
<evidence type="ECO:0000313" key="2">
    <source>
        <dbReference type="EMBL" id="KRQ04224.1"/>
    </source>
</evidence>
<feature type="signal peptide" evidence="1">
    <location>
        <begin position="1"/>
        <end position="27"/>
    </location>
</feature>
<evidence type="ECO:0000256" key="1">
    <source>
        <dbReference type="SAM" id="SignalP"/>
    </source>
</evidence>
<sequence length="84" mass="9099">MHRRISMLCAAAGLAAAAFVAASPAEAGYHLIRWQDSGFCQIWDESIPTTPWPAGYHRASTTVPTFVDALAIKDSALKAGHCRW</sequence>
<protein>
    <submittedName>
        <fullName evidence="2">Uncharacterized protein</fullName>
    </submittedName>
</protein>
<dbReference type="Proteomes" id="UP000051936">
    <property type="component" value="Unassembled WGS sequence"/>
</dbReference>
<evidence type="ECO:0000313" key="3">
    <source>
        <dbReference type="Proteomes" id="UP000051936"/>
    </source>
</evidence>